<evidence type="ECO:0000313" key="3">
    <source>
        <dbReference type="EMBL" id="KMQ86147.1"/>
    </source>
</evidence>
<dbReference type="PANTHER" id="PTHR37984">
    <property type="entry name" value="PROTEIN CBG26694"/>
    <property type="match status" value="1"/>
</dbReference>
<dbReference type="SUPFAM" id="SSF53098">
    <property type="entry name" value="Ribonuclease H-like"/>
    <property type="match status" value="1"/>
</dbReference>
<dbReference type="Proteomes" id="UP000036403">
    <property type="component" value="Unassembled WGS sequence"/>
</dbReference>
<accession>A0A0J7K709</accession>
<dbReference type="EMBL" id="LBMM01012566">
    <property type="protein sequence ID" value="KMQ86147.1"/>
    <property type="molecule type" value="Genomic_DNA"/>
</dbReference>
<dbReference type="OrthoDB" id="7697376at2759"/>
<dbReference type="InterPro" id="IPR001584">
    <property type="entry name" value="Integrase_cat-core"/>
</dbReference>
<evidence type="ECO:0000256" key="1">
    <source>
        <dbReference type="SAM" id="MobiDB-lite"/>
    </source>
</evidence>
<dbReference type="STRING" id="67767.A0A0J7K709"/>
<protein>
    <submittedName>
        <fullName evidence="3">Reverse ribonuclease integrase</fullName>
    </submittedName>
</protein>
<dbReference type="InterPro" id="IPR012337">
    <property type="entry name" value="RNaseH-like_sf"/>
</dbReference>
<sequence length="259" mass="29069">MCKDVAEYVRWCDTCQRTKVEQAAPVGLMGRRTTETPWKVVASNIMGPFPKSKNGYEFILVIQDLFTKWIECYPLRKTTGKKIREILDETIVNRWGAPHVLLTDNGTEFINRKLKAFAQELAKDNEDPSFWADLLAEVARLQAERHRARQESSPADKEVAAPEEPEATGKTTREADAEASLDPPQAAEEKARAVTPRPQGSVELEDWAPPYATAPTAVRGGSRRAPMYEDEGTRDRNHFDGEAYAPARKRRAAKLTLDG</sequence>
<comment type="caution">
    <text evidence="3">The sequence shown here is derived from an EMBL/GenBank/DDBJ whole genome shotgun (WGS) entry which is preliminary data.</text>
</comment>
<gene>
    <name evidence="3" type="ORF">RF55_14968</name>
</gene>
<evidence type="ECO:0000259" key="2">
    <source>
        <dbReference type="PROSITE" id="PS50994"/>
    </source>
</evidence>
<dbReference type="PaxDb" id="67767-A0A0J7K709"/>
<dbReference type="Pfam" id="PF00665">
    <property type="entry name" value="rve"/>
    <property type="match status" value="1"/>
</dbReference>
<organism evidence="3 4">
    <name type="scientific">Lasius niger</name>
    <name type="common">Black garden ant</name>
    <dbReference type="NCBI Taxonomy" id="67767"/>
    <lineage>
        <taxon>Eukaryota</taxon>
        <taxon>Metazoa</taxon>
        <taxon>Ecdysozoa</taxon>
        <taxon>Arthropoda</taxon>
        <taxon>Hexapoda</taxon>
        <taxon>Insecta</taxon>
        <taxon>Pterygota</taxon>
        <taxon>Neoptera</taxon>
        <taxon>Endopterygota</taxon>
        <taxon>Hymenoptera</taxon>
        <taxon>Apocrita</taxon>
        <taxon>Aculeata</taxon>
        <taxon>Formicoidea</taxon>
        <taxon>Formicidae</taxon>
        <taxon>Formicinae</taxon>
        <taxon>Lasius</taxon>
        <taxon>Lasius</taxon>
    </lineage>
</organism>
<dbReference type="GO" id="GO:0003676">
    <property type="term" value="F:nucleic acid binding"/>
    <property type="evidence" value="ECO:0007669"/>
    <property type="project" value="InterPro"/>
</dbReference>
<reference evidence="3 4" key="1">
    <citation type="submission" date="2015-04" db="EMBL/GenBank/DDBJ databases">
        <title>Lasius niger genome sequencing.</title>
        <authorList>
            <person name="Konorov E.A."/>
            <person name="Nikitin M.A."/>
            <person name="Kirill M.V."/>
            <person name="Chang P."/>
        </authorList>
    </citation>
    <scope>NUCLEOTIDE SEQUENCE [LARGE SCALE GENOMIC DNA]</scope>
    <source>
        <tissue evidence="3">Whole</tissue>
    </source>
</reference>
<proteinExistence type="predicted"/>
<dbReference type="PROSITE" id="PS50994">
    <property type="entry name" value="INTEGRASE"/>
    <property type="match status" value="1"/>
</dbReference>
<evidence type="ECO:0000313" key="4">
    <source>
        <dbReference type="Proteomes" id="UP000036403"/>
    </source>
</evidence>
<keyword evidence="4" id="KW-1185">Reference proteome</keyword>
<dbReference type="PANTHER" id="PTHR37984:SF5">
    <property type="entry name" value="PROTEIN NYNRIN-LIKE"/>
    <property type="match status" value="1"/>
</dbReference>
<name>A0A0J7K709_LASNI</name>
<dbReference type="InterPro" id="IPR050951">
    <property type="entry name" value="Retrovirus_Pol_polyprotein"/>
</dbReference>
<dbReference type="InterPro" id="IPR036397">
    <property type="entry name" value="RNaseH_sf"/>
</dbReference>
<dbReference type="Gene3D" id="3.30.420.10">
    <property type="entry name" value="Ribonuclease H-like superfamily/Ribonuclease H"/>
    <property type="match status" value="1"/>
</dbReference>
<dbReference type="AlphaFoldDB" id="A0A0J7K709"/>
<feature type="compositionally biased region" description="Basic and acidic residues" evidence="1">
    <location>
        <begin position="231"/>
        <end position="240"/>
    </location>
</feature>
<feature type="domain" description="Integrase catalytic" evidence="2">
    <location>
        <begin position="33"/>
        <end position="121"/>
    </location>
</feature>
<dbReference type="GO" id="GO:0015074">
    <property type="term" value="P:DNA integration"/>
    <property type="evidence" value="ECO:0007669"/>
    <property type="project" value="InterPro"/>
</dbReference>
<feature type="region of interest" description="Disordered" evidence="1">
    <location>
        <begin position="145"/>
        <end position="240"/>
    </location>
</feature>